<dbReference type="OrthoDB" id="9979195at2759"/>
<accession>A0A067R678</accession>
<keyword evidence="11" id="KW-1185">Reference proteome</keyword>
<dbReference type="GO" id="GO:0034203">
    <property type="term" value="P:glycolipid translocation"/>
    <property type="evidence" value="ECO:0007669"/>
    <property type="project" value="TreeGrafter"/>
</dbReference>
<proteinExistence type="inferred from homology"/>
<dbReference type="AlphaFoldDB" id="A0A067R678"/>
<feature type="transmembrane region" description="Helical" evidence="9">
    <location>
        <begin position="178"/>
        <end position="200"/>
    </location>
</feature>
<dbReference type="PANTHER" id="PTHR13117">
    <property type="entry name" value="ENDOPLASMIC RETICULUM MULTISPAN TRANSMEMBRANE PROTEIN-RELATED"/>
    <property type="match status" value="1"/>
</dbReference>
<keyword evidence="6 9" id="KW-1133">Transmembrane helix</keyword>
<evidence type="ECO:0000256" key="8">
    <source>
        <dbReference type="ARBA" id="ARBA00045912"/>
    </source>
</evidence>
<keyword evidence="4 9" id="KW-0812">Transmembrane</keyword>
<feature type="transmembrane region" description="Helical" evidence="9">
    <location>
        <begin position="12"/>
        <end position="35"/>
    </location>
</feature>
<dbReference type="Pfam" id="PF04506">
    <property type="entry name" value="Rft-1"/>
    <property type="match status" value="1"/>
</dbReference>
<dbReference type="eggNOG" id="KOG2864">
    <property type="taxonomic scope" value="Eukaryota"/>
</dbReference>
<feature type="transmembrane region" description="Helical" evidence="9">
    <location>
        <begin position="118"/>
        <end position="140"/>
    </location>
</feature>
<evidence type="ECO:0000256" key="3">
    <source>
        <dbReference type="ARBA" id="ARBA00010288"/>
    </source>
</evidence>
<dbReference type="PANTHER" id="PTHR13117:SF5">
    <property type="entry name" value="PROTEIN RFT1 HOMOLOG"/>
    <property type="match status" value="1"/>
</dbReference>
<evidence type="ECO:0000256" key="4">
    <source>
        <dbReference type="ARBA" id="ARBA00022692"/>
    </source>
</evidence>
<feature type="transmembrane region" description="Helical" evidence="9">
    <location>
        <begin position="358"/>
        <end position="384"/>
    </location>
</feature>
<evidence type="ECO:0000313" key="11">
    <source>
        <dbReference type="Proteomes" id="UP000027135"/>
    </source>
</evidence>
<feature type="transmembrane region" description="Helical" evidence="9">
    <location>
        <begin position="521"/>
        <end position="540"/>
    </location>
</feature>
<dbReference type="Proteomes" id="UP000027135">
    <property type="component" value="Unassembled WGS sequence"/>
</dbReference>
<protein>
    <recommendedName>
        <fullName evidence="9">Protein RFT1 homolog</fullName>
    </recommendedName>
</protein>
<reference evidence="10 11" key="1">
    <citation type="journal article" date="2014" name="Nat. Commun.">
        <title>Molecular traces of alternative social organization in a termite genome.</title>
        <authorList>
            <person name="Terrapon N."/>
            <person name="Li C."/>
            <person name="Robertson H.M."/>
            <person name="Ji L."/>
            <person name="Meng X."/>
            <person name="Booth W."/>
            <person name="Chen Z."/>
            <person name="Childers C.P."/>
            <person name="Glastad K.M."/>
            <person name="Gokhale K."/>
            <person name="Gowin J."/>
            <person name="Gronenberg W."/>
            <person name="Hermansen R.A."/>
            <person name="Hu H."/>
            <person name="Hunt B.G."/>
            <person name="Huylmans A.K."/>
            <person name="Khalil S.M."/>
            <person name="Mitchell R.D."/>
            <person name="Munoz-Torres M.C."/>
            <person name="Mustard J.A."/>
            <person name="Pan H."/>
            <person name="Reese J.T."/>
            <person name="Scharf M.E."/>
            <person name="Sun F."/>
            <person name="Vogel H."/>
            <person name="Xiao J."/>
            <person name="Yang W."/>
            <person name="Yang Z."/>
            <person name="Yang Z."/>
            <person name="Zhou J."/>
            <person name="Zhu J."/>
            <person name="Brent C.S."/>
            <person name="Elsik C.G."/>
            <person name="Goodisman M.A."/>
            <person name="Liberles D.A."/>
            <person name="Roe R.M."/>
            <person name="Vargo E.L."/>
            <person name="Vilcinskas A."/>
            <person name="Wang J."/>
            <person name="Bornberg-Bauer E."/>
            <person name="Korb J."/>
            <person name="Zhang G."/>
            <person name="Liebig J."/>
        </authorList>
    </citation>
    <scope>NUCLEOTIDE SEQUENCE [LARGE SCALE GENOMIC DNA]</scope>
    <source>
        <tissue evidence="10">Whole organism</tissue>
    </source>
</reference>
<comment type="subcellular location">
    <subcellularLocation>
        <location evidence="1 9">Endoplasmic reticulum membrane</location>
        <topology evidence="1 9">Multi-pass membrane protein</topology>
    </subcellularLocation>
</comment>
<comment type="similarity">
    <text evidence="3 9">Belongs to the RFT1 family.</text>
</comment>
<gene>
    <name evidence="10" type="ORF">L798_08055</name>
</gene>
<dbReference type="FunCoup" id="A0A067R678">
    <property type="interactions" value="1284"/>
</dbReference>
<feature type="transmembrane region" description="Helical" evidence="9">
    <location>
        <begin position="396"/>
        <end position="420"/>
    </location>
</feature>
<keyword evidence="7 9" id="KW-0472">Membrane</keyword>
<feature type="transmembrane region" description="Helical" evidence="9">
    <location>
        <begin position="81"/>
        <end position="106"/>
    </location>
</feature>
<organism evidence="10 11">
    <name type="scientific">Zootermopsis nevadensis</name>
    <name type="common">Dampwood termite</name>
    <dbReference type="NCBI Taxonomy" id="136037"/>
    <lineage>
        <taxon>Eukaryota</taxon>
        <taxon>Metazoa</taxon>
        <taxon>Ecdysozoa</taxon>
        <taxon>Arthropoda</taxon>
        <taxon>Hexapoda</taxon>
        <taxon>Insecta</taxon>
        <taxon>Pterygota</taxon>
        <taxon>Neoptera</taxon>
        <taxon>Polyneoptera</taxon>
        <taxon>Dictyoptera</taxon>
        <taxon>Blattodea</taxon>
        <taxon>Blattoidea</taxon>
        <taxon>Termitoidae</taxon>
        <taxon>Termopsidae</taxon>
        <taxon>Zootermopsis</taxon>
    </lineage>
</organism>
<feature type="transmembrane region" description="Helical" evidence="9">
    <location>
        <begin position="41"/>
        <end position="60"/>
    </location>
</feature>
<evidence type="ECO:0000256" key="7">
    <source>
        <dbReference type="ARBA" id="ARBA00023136"/>
    </source>
</evidence>
<evidence type="ECO:0000256" key="6">
    <source>
        <dbReference type="ARBA" id="ARBA00022989"/>
    </source>
</evidence>
<comment type="pathway">
    <text evidence="2">Protein modification; protein glycosylation.</text>
</comment>
<comment type="function">
    <text evidence="8 9">Intramembrane glycolipid transporter that operates in the biosynthetic pathway of dolichol-linked oligosaccharides, the glycan precursors employed in protein asparagine (N)-glycosylation. The sequential addition of sugars to dolichol pyrophosphate produces dolichol-linked oligosaccharides containing fourteen sugars, including two GlcNAcs, nine mannoses and three glucoses. Once assembled, the oligosaccharide is transferred from the lipid to nascent proteins by oligosaccharyltransferases. The assembly of dolichol-linked oligosaccharides begins on the cytosolic side of the endoplasmic reticulum membrane and finishes in its lumen. RFT1 could mediate the translocation of the cytosolically oriented intermediate DolPP-GlcNAc2Man5, produced by ALG11, into the ER lumen where dolichol-linked oligosaccharides assembly continues. However, the intramembrane lipid transporter activity could not be confirmed in vitro.</text>
</comment>
<feature type="transmembrane region" description="Helical" evidence="9">
    <location>
        <begin position="152"/>
        <end position="172"/>
    </location>
</feature>
<evidence type="ECO:0000256" key="9">
    <source>
        <dbReference type="RuleBase" id="RU365067"/>
    </source>
</evidence>
<dbReference type="GO" id="GO:0006488">
    <property type="term" value="P:dolichol-linked oligosaccharide biosynthetic process"/>
    <property type="evidence" value="ECO:0007669"/>
    <property type="project" value="InterPro"/>
</dbReference>
<evidence type="ECO:0000313" key="10">
    <source>
        <dbReference type="EMBL" id="KDR17864.1"/>
    </source>
</evidence>
<feature type="transmembrane region" description="Helical" evidence="9">
    <location>
        <begin position="496"/>
        <end position="515"/>
    </location>
</feature>
<dbReference type="InterPro" id="IPR007594">
    <property type="entry name" value="RFT1"/>
</dbReference>
<evidence type="ECO:0000256" key="2">
    <source>
        <dbReference type="ARBA" id="ARBA00004922"/>
    </source>
</evidence>
<evidence type="ECO:0000256" key="5">
    <source>
        <dbReference type="ARBA" id="ARBA00022824"/>
    </source>
</evidence>
<dbReference type="OMA" id="WPGKLFG"/>
<dbReference type="GO" id="GO:0005789">
    <property type="term" value="C:endoplasmic reticulum membrane"/>
    <property type="evidence" value="ECO:0007669"/>
    <property type="project" value="UniProtKB-SubCell"/>
</dbReference>
<keyword evidence="5" id="KW-0256">Endoplasmic reticulum</keyword>
<dbReference type="EMBL" id="KK852715">
    <property type="protein sequence ID" value="KDR17864.1"/>
    <property type="molecule type" value="Genomic_DNA"/>
</dbReference>
<dbReference type="STRING" id="136037.A0A067R678"/>
<evidence type="ECO:0000256" key="1">
    <source>
        <dbReference type="ARBA" id="ARBA00004477"/>
    </source>
</evidence>
<sequence length="563" mass="64256">MARNFLKSSLQNASFNIIFQILFRCVTFGLNAFVLRHVSQSVVGVMNVRLLLLESTILFLSREAFRRACLSKTTEHNWAQVINLLWLTVPLCQFFSFIFGYIWLHVLTPPSTDITQHYTLGVWAICLSCVIEMFCEPVYLVAQAFLFVRFKVVLDTIHIFVRTATFTPLIIYQPHQAVVAFSVAQVLAACVYTVGHYVYFHYYITKLMKKRAAQKMIDSNGKPPVNLRFVRRDSIAEIEDEFPFESLMDFLPAKIEDQLSINYGLSRLTWSFFKQGIMKQVLTEGERYIMTLFSVLTFSEQGVYDIVNNLGSLAARFLFRPIEESAYFYFSQMVARDTTIQEQNQKHMAEAANVLYQLLRCITCIGLVILVFGQSYSCFLLYLYGGESLIMGPGPTLMRTHCLAVLLLAINGITECYAFATMNAAQLDKYNYLMAILSVSFLVVSWLLTKAFGGVGFIVANCCNMAARIGHSIQFIQIQYLNTEFKPLRGLIPGPYFLITLVSVFMITQISQALFFEWFKLLHLGVGVICFVSVTISWAYEERELVSLAIQKWATKSQALKQE</sequence>
<name>A0A067R678_ZOONE</name>
<feature type="transmembrane region" description="Helical" evidence="9">
    <location>
        <begin position="432"/>
        <end position="449"/>
    </location>
</feature>
<dbReference type="InParanoid" id="A0A067R678"/>